<dbReference type="PROSITE" id="PS00197">
    <property type="entry name" value="2FE2S_FER_1"/>
    <property type="match status" value="1"/>
</dbReference>
<gene>
    <name evidence="9" type="ORF">CAL12_04020</name>
</gene>
<keyword evidence="6" id="KW-0411">Iron-sulfur</keyword>
<dbReference type="GO" id="GO:0016491">
    <property type="term" value="F:oxidoreductase activity"/>
    <property type="evidence" value="ECO:0007669"/>
    <property type="project" value="UniProtKB-KW"/>
</dbReference>
<dbReference type="OrthoDB" id="544091at2"/>
<dbReference type="PRINTS" id="PR00409">
    <property type="entry name" value="PHDIOXRDTASE"/>
</dbReference>
<dbReference type="InterPro" id="IPR017927">
    <property type="entry name" value="FAD-bd_FR_type"/>
</dbReference>
<dbReference type="CDD" id="cd06185">
    <property type="entry name" value="PDR_like"/>
    <property type="match status" value="1"/>
</dbReference>
<keyword evidence="10" id="KW-1185">Reference proteome</keyword>
<dbReference type="PROSITE" id="PS51085">
    <property type="entry name" value="2FE2S_FER_2"/>
    <property type="match status" value="1"/>
</dbReference>
<dbReference type="GO" id="GO:0051537">
    <property type="term" value="F:2 iron, 2 sulfur cluster binding"/>
    <property type="evidence" value="ECO:0007669"/>
    <property type="project" value="UniProtKB-KW"/>
</dbReference>
<protein>
    <submittedName>
        <fullName evidence="9">Oxidoreductase</fullName>
    </submittedName>
</protein>
<keyword evidence="1" id="KW-0285">Flavoprotein</keyword>
<organism evidence="9 10">
    <name type="scientific">Bordetella genomosp. 8</name>
    <dbReference type="NCBI Taxonomy" id="1416806"/>
    <lineage>
        <taxon>Bacteria</taxon>
        <taxon>Pseudomonadati</taxon>
        <taxon>Pseudomonadota</taxon>
        <taxon>Betaproteobacteria</taxon>
        <taxon>Burkholderiales</taxon>
        <taxon>Alcaligenaceae</taxon>
        <taxon>Bordetella</taxon>
    </lineage>
</organism>
<feature type="domain" description="2Fe-2S ferredoxin-type" evidence="7">
    <location>
        <begin position="234"/>
        <end position="316"/>
    </location>
</feature>
<feature type="domain" description="FAD-binding FR-type" evidence="8">
    <location>
        <begin position="1"/>
        <end position="106"/>
    </location>
</feature>
<proteinExistence type="predicted"/>
<dbReference type="Proteomes" id="UP000194151">
    <property type="component" value="Chromosome"/>
</dbReference>
<dbReference type="InterPro" id="IPR001041">
    <property type="entry name" value="2Fe-2S_ferredoxin-type"/>
</dbReference>
<keyword evidence="3" id="KW-0479">Metal-binding</keyword>
<reference evidence="9 10" key="1">
    <citation type="submission" date="2017-05" db="EMBL/GenBank/DDBJ databases">
        <title>Complete and WGS of Bordetella genogroups.</title>
        <authorList>
            <person name="Spilker T."/>
            <person name="LiPuma J."/>
        </authorList>
    </citation>
    <scope>NUCLEOTIDE SEQUENCE [LARGE SCALE GENOMIC DNA]</scope>
    <source>
        <strain evidence="9 10">AU19157</strain>
    </source>
</reference>
<evidence type="ECO:0000256" key="6">
    <source>
        <dbReference type="ARBA" id="ARBA00023014"/>
    </source>
</evidence>
<dbReference type="PANTHER" id="PTHR47354:SF1">
    <property type="entry name" value="CARNITINE MONOOXYGENASE REDUCTASE SUBUNIT"/>
    <property type="match status" value="1"/>
</dbReference>
<keyword evidence="4" id="KW-0560">Oxidoreductase</keyword>
<dbReference type="PROSITE" id="PS51384">
    <property type="entry name" value="FAD_FR"/>
    <property type="match status" value="1"/>
</dbReference>
<dbReference type="SUPFAM" id="SSF63380">
    <property type="entry name" value="Riboflavin synthase domain-like"/>
    <property type="match status" value="1"/>
</dbReference>
<dbReference type="SUPFAM" id="SSF52343">
    <property type="entry name" value="Ferredoxin reductase-like, C-terminal NADP-linked domain"/>
    <property type="match status" value="1"/>
</dbReference>
<dbReference type="CDD" id="cd00207">
    <property type="entry name" value="fer2"/>
    <property type="match status" value="1"/>
</dbReference>
<evidence type="ECO:0000256" key="2">
    <source>
        <dbReference type="ARBA" id="ARBA00022714"/>
    </source>
</evidence>
<keyword evidence="5" id="KW-0408">Iron</keyword>
<dbReference type="SUPFAM" id="SSF54292">
    <property type="entry name" value="2Fe-2S ferredoxin-like"/>
    <property type="match status" value="1"/>
</dbReference>
<dbReference type="InterPro" id="IPR050415">
    <property type="entry name" value="MRET"/>
</dbReference>
<evidence type="ECO:0000259" key="8">
    <source>
        <dbReference type="PROSITE" id="PS51384"/>
    </source>
</evidence>
<dbReference type="Pfam" id="PF00111">
    <property type="entry name" value="Fer2"/>
    <property type="match status" value="1"/>
</dbReference>
<dbReference type="InterPro" id="IPR017938">
    <property type="entry name" value="Riboflavin_synthase-like_b-brl"/>
</dbReference>
<dbReference type="PANTHER" id="PTHR47354">
    <property type="entry name" value="NADH OXIDOREDUCTASE HCR"/>
    <property type="match status" value="1"/>
</dbReference>
<dbReference type="EMBL" id="CP021108">
    <property type="protein sequence ID" value="ARP80072.1"/>
    <property type="molecule type" value="Genomic_DNA"/>
</dbReference>
<evidence type="ECO:0000256" key="5">
    <source>
        <dbReference type="ARBA" id="ARBA00023004"/>
    </source>
</evidence>
<evidence type="ECO:0000256" key="1">
    <source>
        <dbReference type="ARBA" id="ARBA00022630"/>
    </source>
</evidence>
<dbReference type="Gene3D" id="3.40.50.80">
    <property type="entry name" value="Nucleotide-binding domain of ferredoxin-NADP reductase (FNR) module"/>
    <property type="match status" value="1"/>
</dbReference>
<dbReference type="InterPro" id="IPR036010">
    <property type="entry name" value="2Fe-2S_ferredoxin-like_sf"/>
</dbReference>
<sequence length="316" mass="33908">MSARIIMKLQVSEVSQDASGIKIIRFVHPTRPNLPEAPAGAHVDVHIPGGKIRQYSLCGDPRQTSHYTIAVKRSDTGRGGSRWLHEHAKPGLILPVSAPRSNFPLAPEARRHIFVAGGIGITPFVSLAWQARAQGQDFLLHYCARQQQSAPLLDTLQTLCGASALATWFSGDPGGSRFDAATLGDPSDGTHVYCCGPASLIAAVRAATAHWPEAQVHFEVFEAALDENFKPEPFDIRIASTGAMLRVAANESALDVLRRQGHALPSSCEMGVCGACVCAYTDGTVLHRDAFLSASQRQEKLALCVSRARVGVTLDL</sequence>
<evidence type="ECO:0000313" key="10">
    <source>
        <dbReference type="Proteomes" id="UP000194151"/>
    </source>
</evidence>
<dbReference type="Gene3D" id="3.10.20.30">
    <property type="match status" value="1"/>
</dbReference>
<dbReference type="STRING" id="1416806.CAL12_04020"/>
<dbReference type="InterPro" id="IPR012675">
    <property type="entry name" value="Beta-grasp_dom_sf"/>
</dbReference>
<evidence type="ECO:0000256" key="4">
    <source>
        <dbReference type="ARBA" id="ARBA00023002"/>
    </source>
</evidence>
<evidence type="ECO:0000256" key="3">
    <source>
        <dbReference type="ARBA" id="ARBA00022723"/>
    </source>
</evidence>
<evidence type="ECO:0000313" key="9">
    <source>
        <dbReference type="EMBL" id="ARP80072.1"/>
    </source>
</evidence>
<dbReference type="KEGG" id="bgv:CAL12_04020"/>
<keyword evidence="2" id="KW-0001">2Fe-2S</keyword>
<dbReference type="InterPro" id="IPR039261">
    <property type="entry name" value="FNR_nucleotide-bd"/>
</dbReference>
<dbReference type="AlphaFoldDB" id="A0A1W6YGB6"/>
<dbReference type="Pfam" id="PF00175">
    <property type="entry name" value="NAD_binding_1"/>
    <property type="match status" value="1"/>
</dbReference>
<accession>A0A1W6YGB6</accession>
<dbReference type="InterPro" id="IPR006058">
    <property type="entry name" value="2Fe2S_fd_BS"/>
</dbReference>
<name>A0A1W6YGB6_9BORD</name>
<evidence type="ECO:0000259" key="7">
    <source>
        <dbReference type="PROSITE" id="PS51085"/>
    </source>
</evidence>
<dbReference type="Gene3D" id="2.40.30.10">
    <property type="entry name" value="Translation factors"/>
    <property type="match status" value="1"/>
</dbReference>
<dbReference type="RefSeq" id="WP_086063303.1">
    <property type="nucleotide sequence ID" value="NZ_CP021108.1"/>
</dbReference>
<dbReference type="InterPro" id="IPR001433">
    <property type="entry name" value="OxRdtase_FAD/NAD-bd"/>
</dbReference>
<dbReference type="GO" id="GO:0046872">
    <property type="term" value="F:metal ion binding"/>
    <property type="evidence" value="ECO:0007669"/>
    <property type="project" value="UniProtKB-KW"/>
</dbReference>